<protein>
    <submittedName>
        <fullName evidence="4">FecR family protein</fullName>
    </submittedName>
</protein>
<dbReference type="PANTHER" id="PTHR30273:SF2">
    <property type="entry name" value="PROTEIN FECR"/>
    <property type="match status" value="1"/>
</dbReference>
<dbReference type="Pfam" id="PF04773">
    <property type="entry name" value="FecR"/>
    <property type="match status" value="1"/>
</dbReference>
<evidence type="ECO:0000256" key="1">
    <source>
        <dbReference type="SAM" id="Phobius"/>
    </source>
</evidence>
<reference evidence="5" key="1">
    <citation type="journal article" date="2019" name="Int. J. Syst. Evol. Microbiol.">
        <title>The Global Catalogue of Microorganisms (GCM) 10K type strain sequencing project: providing services to taxonomists for standard genome sequencing and annotation.</title>
        <authorList>
            <consortium name="The Broad Institute Genomics Platform"/>
            <consortium name="The Broad Institute Genome Sequencing Center for Infectious Disease"/>
            <person name="Wu L."/>
            <person name="Ma J."/>
        </authorList>
    </citation>
    <scope>NUCLEOTIDE SEQUENCE [LARGE SCALE GENOMIC DNA]</scope>
    <source>
        <strain evidence="5">CGMCC-1.15741</strain>
    </source>
</reference>
<sequence length="347" mass="38561">MTREISRRELLPVGSDAVTSLDEEAALWLSELHGDAFSEADEQRFRAWISQSDAHASSLARLEQSWRDLDLLLVENALQSEADADTRSTSVSAHVANDNKPARFGKLLKWAAPLAAACAVIIGLMIIQNAPGSEPDRFRYASDKGEIKTVELADGTQLTLGARTTVTGSYTEGRRFLQLQQGRVFLDVVRDEDRPFIVESDNTQVRVLGTTFDVERGRDWVNVALASGRIEVGLRGKTDRENRVLEPGQKIRVFRDGQLGDVSRFDVASLSWRNGNLEYLNARLSDVVFELNRYRDVPILLADRDIGDLRVTFSVPSGETDVFLKAVEETLPVRAVETAGAVALYRK</sequence>
<dbReference type="InterPro" id="IPR006860">
    <property type="entry name" value="FecR"/>
</dbReference>
<evidence type="ECO:0000259" key="3">
    <source>
        <dbReference type="Pfam" id="PF16220"/>
    </source>
</evidence>
<dbReference type="EMBL" id="JBHSSW010000012">
    <property type="protein sequence ID" value="MFC6198478.1"/>
    <property type="molecule type" value="Genomic_DNA"/>
</dbReference>
<keyword evidence="1" id="KW-0472">Membrane</keyword>
<dbReference type="Gene3D" id="2.60.120.1440">
    <property type="match status" value="1"/>
</dbReference>
<dbReference type="InterPro" id="IPR032623">
    <property type="entry name" value="FecR_N"/>
</dbReference>
<dbReference type="RefSeq" id="WP_377378724.1">
    <property type="nucleotide sequence ID" value="NZ_JBHSSW010000012.1"/>
</dbReference>
<evidence type="ECO:0000313" key="5">
    <source>
        <dbReference type="Proteomes" id="UP001596303"/>
    </source>
</evidence>
<keyword evidence="1" id="KW-0812">Transmembrane</keyword>
<dbReference type="Pfam" id="PF16220">
    <property type="entry name" value="DUF4880"/>
    <property type="match status" value="1"/>
</dbReference>
<keyword evidence="5" id="KW-1185">Reference proteome</keyword>
<keyword evidence="1" id="KW-1133">Transmembrane helix</keyword>
<gene>
    <name evidence="4" type="ORF">ACFQDM_10320</name>
</gene>
<proteinExistence type="predicted"/>
<evidence type="ECO:0000313" key="4">
    <source>
        <dbReference type="EMBL" id="MFC6198478.1"/>
    </source>
</evidence>
<dbReference type="Proteomes" id="UP001596303">
    <property type="component" value="Unassembled WGS sequence"/>
</dbReference>
<dbReference type="Gene3D" id="3.55.50.30">
    <property type="match status" value="1"/>
</dbReference>
<evidence type="ECO:0000259" key="2">
    <source>
        <dbReference type="Pfam" id="PF04773"/>
    </source>
</evidence>
<accession>A0ABW1SAA2</accession>
<dbReference type="PIRSF" id="PIRSF018266">
    <property type="entry name" value="FecR"/>
    <property type="match status" value="1"/>
</dbReference>
<dbReference type="PANTHER" id="PTHR30273">
    <property type="entry name" value="PERIPLASMIC SIGNAL SENSOR AND SIGMA FACTOR ACTIVATOR FECR-RELATED"/>
    <property type="match status" value="1"/>
</dbReference>
<feature type="domain" description="FecR protein" evidence="2">
    <location>
        <begin position="139"/>
        <end position="231"/>
    </location>
</feature>
<name>A0ABW1SAA2_9PROT</name>
<feature type="transmembrane region" description="Helical" evidence="1">
    <location>
        <begin position="107"/>
        <end position="127"/>
    </location>
</feature>
<organism evidence="4 5">
    <name type="scientific">Ponticaulis profundi</name>
    <dbReference type="NCBI Taxonomy" id="2665222"/>
    <lineage>
        <taxon>Bacteria</taxon>
        <taxon>Pseudomonadati</taxon>
        <taxon>Pseudomonadota</taxon>
        <taxon>Alphaproteobacteria</taxon>
        <taxon>Hyphomonadales</taxon>
        <taxon>Hyphomonadaceae</taxon>
        <taxon>Ponticaulis</taxon>
    </lineage>
</organism>
<comment type="caution">
    <text evidence="4">The sequence shown here is derived from an EMBL/GenBank/DDBJ whole genome shotgun (WGS) entry which is preliminary data.</text>
</comment>
<dbReference type="InterPro" id="IPR012373">
    <property type="entry name" value="Ferrdict_sens_TM"/>
</dbReference>
<feature type="domain" description="FecR N-terminal" evidence="3">
    <location>
        <begin position="23"/>
        <end position="64"/>
    </location>
</feature>